<accession>A0AAI8VVZ8</accession>
<reference evidence="1" key="1">
    <citation type="submission" date="2023-10" db="EMBL/GenBank/DDBJ databases">
        <authorList>
            <person name="Hackl T."/>
        </authorList>
    </citation>
    <scope>NUCLEOTIDE SEQUENCE</scope>
</reference>
<protein>
    <submittedName>
        <fullName evidence="1">Uu.00g070830.m01.CDS01</fullName>
    </submittedName>
</protein>
<dbReference type="AlphaFoldDB" id="A0AAI8VVZ8"/>
<organism evidence="1 2">
    <name type="scientific">Anthostomella pinea</name>
    <dbReference type="NCBI Taxonomy" id="933095"/>
    <lineage>
        <taxon>Eukaryota</taxon>
        <taxon>Fungi</taxon>
        <taxon>Dikarya</taxon>
        <taxon>Ascomycota</taxon>
        <taxon>Pezizomycotina</taxon>
        <taxon>Sordariomycetes</taxon>
        <taxon>Xylariomycetidae</taxon>
        <taxon>Xylariales</taxon>
        <taxon>Xylariaceae</taxon>
        <taxon>Anthostomella</taxon>
    </lineage>
</organism>
<proteinExistence type="predicted"/>
<dbReference type="EMBL" id="CAUWAG010000018">
    <property type="protein sequence ID" value="CAJ2511458.1"/>
    <property type="molecule type" value="Genomic_DNA"/>
</dbReference>
<evidence type="ECO:0000313" key="1">
    <source>
        <dbReference type="EMBL" id="CAJ2511458.1"/>
    </source>
</evidence>
<dbReference type="Proteomes" id="UP001295740">
    <property type="component" value="Unassembled WGS sequence"/>
</dbReference>
<keyword evidence="2" id="KW-1185">Reference proteome</keyword>
<evidence type="ECO:0000313" key="2">
    <source>
        <dbReference type="Proteomes" id="UP001295740"/>
    </source>
</evidence>
<sequence length="165" mass="17327">MPPSGRSKKGQTAAPILKQSGLGKAIRDGCTATNCFSEISTYLNGAAAGLDSAKAQTKKKGHKTKNTKKGVASATLSEALKTRKQCLDTELASMELQYLAIAQPETLVLELFIPINTFLTPAAAAVPDLSGSDAVWQAVKALIQHARQKETLALPSTIISSCATE</sequence>
<gene>
    <name evidence="1" type="ORF">KHLLAP_LOCUS11926</name>
</gene>
<comment type="caution">
    <text evidence="1">The sequence shown here is derived from an EMBL/GenBank/DDBJ whole genome shotgun (WGS) entry which is preliminary data.</text>
</comment>
<name>A0AAI8VVZ8_9PEZI</name>